<dbReference type="OrthoDB" id="5800476at2759"/>
<keyword evidence="2" id="KW-1185">Reference proteome</keyword>
<comment type="caution">
    <text evidence="1">The sequence shown here is derived from an EMBL/GenBank/DDBJ whole genome shotgun (WGS) entry which is preliminary data.</text>
</comment>
<organism evidence="1 2">
    <name type="scientific">Carex littledalei</name>
    <dbReference type="NCBI Taxonomy" id="544730"/>
    <lineage>
        <taxon>Eukaryota</taxon>
        <taxon>Viridiplantae</taxon>
        <taxon>Streptophyta</taxon>
        <taxon>Embryophyta</taxon>
        <taxon>Tracheophyta</taxon>
        <taxon>Spermatophyta</taxon>
        <taxon>Magnoliopsida</taxon>
        <taxon>Liliopsida</taxon>
        <taxon>Poales</taxon>
        <taxon>Cyperaceae</taxon>
        <taxon>Cyperoideae</taxon>
        <taxon>Cariceae</taxon>
        <taxon>Carex</taxon>
        <taxon>Carex subgen. Euthyceras</taxon>
    </lineage>
</organism>
<evidence type="ECO:0000313" key="1">
    <source>
        <dbReference type="EMBL" id="KAF3336291.1"/>
    </source>
</evidence>
<dbReference type="SUPFAM" id="SSF51445">
    <property type="entry name" value="(Trans)glycosidases"/>
    <property type="match status" value="1"/>
</dbReference>
<accession>A0A833RI30</accession>
<dbReference type="InterPro" id="IPR017853">
    <property type="entry name" value="GH"/>
</dbReference>
<dbReference type="SUPFAM" id="SSF56112">
    <property type="entry name" value="Protein kinase-like (PK-like)"/>
    <property type="match status" value="1"/>
</dbReference>
<dbReference type="PANTHER" id="PTHR31263">
    <property type="entry name" value="CELLULASE FAMILY PROTEIN (AFU_ORTHOLOGUE AFUA_5G14560)"/>
    <property type="match status" value="1"/>
</dbReference>
<dbReference type="PANTHER" id="PTHR31263:SF66">
    <property type="entry name" value="OS04G0481000 PROTEIN"/>
    <property type="match status" value="1"/>
</dbReference>
<keyword evidence="1" id="KW-0418">Kinase</keyword>
<proteinExistence type="predicted"/>
<gene>
    <name evidence="1" type="ORF">FCM35_KLT18877</name>
</gene>
<name>A0A833RI30_9POAL</name>
<dbReference type="InterPro" id="IPR011009">
    <property type="entry name" value="Kinase-like_dom_sf"/>
</dbReference>
<dbReference type="Gene3D" id="1.10.510.10">
    <property type="entry name" value="Transferase(Phosphotransferase) domain 1"/>
    <property type="match status" value="1"/>
</dbReference>
<dbReference type="GO" id="GO:0016301">
    <property type="term" value="F:kinase activity"/>
    <property type="evidence" value="ECO:0007669"/>
    <property type="project" value="UniProtKB-KW"/>
</dbReference>
<reference evidence="1" key="1">
    <citation type="submission" date="2020-01" db="EMBL/GenBank/DDBJ databases">
        <title>Genome sequence of Kobresia littledalei, the first chromosome-level genome in the family Cyperaceae.</title>
        <authorList>
            <person name="Qu G."/>
        </authorList>
    </citation>
    <scope>NUCLEOTIDE SEQUENCE</scope>
    <source>
        <strain evidence="1">C.B.Clarke</strain>
        <tissue evidence="1">Leaf</tissue>
    </source>
</reference>
<dbReference type="Gene3D" id="3.20.20.80">
    <property type="entry name" value="Glycosidases"/>
    <property type="match status" value="1"/>
</dbReference>
<evidence type="ECO:0000313" key="2">
    <source>
        <dbReference type="Proteomes" id="UP000623129"/>
    </source>
</evidence>
<dbReference type="Proteomes" id="UP000623129">
    <property type="component" value="Unassembled WGS sequence"/>
</dbReference>
<keyword evidence="1" id="KW-0808">Transferase</keyword>
<sequence>MGLVDLPWHSLVELVAVSIPRRLMLVQIWSGSREKVARLVVSDLELHCSTVLVLCKSSPVEFASYFHYCHSLTFDQRPDYGFLKRLFRDLASRQGYEYDYVFDWTVMRLQKLNKMSQSQAQPKAQAQLQPQPQPRRFLHFLLTKLEVVAALARSNLMVILDNQLSKPGWCCSHYDGNGFFGDEYFDTNEWLSGLKIIATMFTSTPNVVGMSLRKPN</sequence>
<dbReference type="EMBL" id="SWLB01000007">
    <property type="protein sequence ID" value="KAF3336291.1"/>
    <property type="molecule type" value="Genomic_DNA"/>
</dbReference>
<dbReference type="AlphaFoldDB" id="A0A833RI30"/>
<protein>
    <submittedName>
        <fullName evidence="1">Casein kinase I isoform delta-like protein</fullName>
    </submittedName>
</protein>